<dbReference type="AlphaFoldDB" id="A0A6C2YJ94"/>
<dbReference type="Pfam" id="PF01165">
    <property type="entry name" value="Ribosomal_S21"/>
    <property type="match status" value="1"/>
</dbReference>
<dbReference type="Proteomes" id="UP000464378">
    <property type="component" value="Chromosome"/>
</dbReference>
<name>A0A6C2YJ94_9BACT</name>
<sequence>MLISNLARCPDSAIDNQRNAGIEPALKHQANIPKLMAQRTNEAMKPIRSETIHSFHRQNGSRSSRPSMGIRIVMTDSEPVEAALRRLKKQLDREGVLWELRRRSFFVNGTERRRAKAFRKRFKTRMAALIAQRNAGMSQSAIAQANAAFWQRTGKP</sequence>
<accession>A0A6C2YJ94</accession>
<dbReference type="GO" id="GO:0005840">
    <property type="term" value="C:ribosome"/>
    <property type="evidence" value="ECO:0007669"/>
    <property type="project" value="UniProtKB-KW"/>
</dbReference>
<dbReference type="InterPro" id="IPR018278">
    <property type="entry name" value="Ribosomal_bS21_CS"/>
</dbReference>
<evidence type="ECO:0000256" key="1">
    <source>
        <dbReference type="ARBA" id="ARBA00006640"/>
    </source>
</evidence>
<keyword evidence="3 5" id="KW-0687">Ribonucleoprotein</keyword>
<comment type="similarity">
    <text evidence="1 5">Belongs to the bacterial ribosomal protein bS21 family.</text>
</comment>
<dbReference type="EMBL" id="LR593887">
    <property type="protein sequence ID" value="VTR97776.1"/>
    <property type="molecule type" value="Genomic_DNA"/>
</dbReference>
<dbReference type="GO" id="GO:0006412">
    <property type="term" value="P:translation"/>
    <property type="evidence" value="ECO:0007669"/>
    <property type="project" value="UniProtKB-UniRule"/>
</dbReference>
<dbReference type="NCBIfam" id="TIGR00030">
    <property type="entry name" value="S21p"/>
    <property type="match status" value="1"/>
</dbReference>
<dbReference type="GO" id="GO:1990904">
    <property type="term" value="C:ribonucleoprotein complex"/>
    <property type="evidence" value="ECO:0007669"/>
    <property type="project" value="UniProtKB-KW"/>
</dbReference>
<dbReference type="GO" id="GO:0003735">
    <property type="term" value="F:structural constituent of ribosome"/>
    <property type="evidence" value="ECO:0007669"/>
    <property type="project" value="InterPro"/>
</dbReference>
<gene>
    <name evidence="5" type="primary">rpsU</name>
    <name evidence="6" type="ORF">GMBLW1_27850</name>
</gene>
<evidence type="ECO:0000256" key="4">
    <source>
        <dbReference type="ARBA" id="ARBA00035135"/>
    </source>
</evidence>
<dbReference type="KEGG" id="tim:GMBLW1_27850"/>
<evidence type="ECO:0000313" key="6">
    <source>
        <dbReference type="EMBL" id="VIP01175.1"/>
    </source>
</evidence>
<dbReference type="InParanoid" id="A0A6C2YJ94"/>
<proteinExistence type="inferred from homology"/>
<dbReference type="Gene3D" id="1.20.5.1150">
    <property type="entry name" value="Ribosomal protein S8"/>
    <property type="match status" value="1"/>
</dbReference>
<evidence type="ECO:0000256" key="2">
    <source>
        <dbReference type="ARBA" id="ARBA00022980"/>
    </source>
</evidence>
<keyword evidence="2 5" id="KW-0689">Ribosomal protein</keyword>
<dbReference type="HAMAP" id="MF_00358">
    <property type="entry name" value="Ribosomal_bS21"/>
    <property type="match status" value="1"/>
</dbReference>
<organism evidence="6">
    <name type="scientific">Tuwongella immobilis</name>
    <dbReference type="NCBI Taxonomy" id="692036"/>
    <lineage>
        <taxon>Bacteria</taxon>
        <taxon>Pseudomonadati</taxon>
        <taxon>Planctomycetota</taxon>
        <taxon>Planctomycetia</taxon>
        <taxon>Gemmatales</taxon>
        <taxon>Gemmataceae</taxon>
        <taxon>Tuwongella</taxon>
    </lineage>
</organism>
<protein>
    <recommendedName>
        <fullName evidence="4 5">Small ribosomal subunit protein bS21</fullName>
    </recommendedName>
</protein>
<dbReference type="EMBL" id="LR586016">
    <property type="protein sequence ID" value="VIP01175.1"/>
    <property type="molecule type" value="Genomic_DNA"/>
</dbReference>
<dbReference type="InterPro" id="IPR001911">
    <property type="entry name" value="Ribosomal_bS21"/>
</dbReference>
<evidence type="ECO:0000313" key="7">
    <source>
        <dbReference type="Proteomes" id="UP000464378"/>
    </source>
</evidence>
<dbReference type="PROSITE" id="PS01181">
    <property type="entry name" value="RIBOSOMAL_S21"/>
    <property type="match status" value="1"/>
</dbReference>
<evidence type="ECO:0000256" key="5">
    <source>
        <dbReference type="HAMAP-Rule" id="MF_00358"/>
    </source>
</evidence>
<reference evidence="6" key="1">
    <citation type="submission" date="2019-04" db="EMBL/GenBank/DDBJ databases">
        <authorList>
            <consortium name="Science for Life Laboratories"/>
        </authorList>
    </citation>
    <scope>NUCLEOTIDE SEQUENCE</scope>
    <source>
        <strain evidence="6">MBLW1</strain>
    </source>
</reference>
<keyword evidence="7" id="KW-1185">Reference proteome</keyword>
<dbReference type="InterPro" id="IPR038380">
    <property type="entry name" value="Ribosomal_bS21_sf"/>
</dbReference>
<evidence type="ECO:0000256" key="3">
    <source>
        <dbReference type="ARBA" id="ARBA00023274"/>
    </source>
</evidence>